<feature type="compositionally biased region" description="Pro residues" evidence="6">
    <location>
        <begin position="737"/>
        <end position="757"/>
    </location>
</feature>
<dbReference type="AlphaFoldDB" id="A0A0D2LXQ2"/>
<dbReference type="STRING" id="145388.A0A0D2LXQ2"/>
<feature type="region of interest" description="Disordered" evidence="6">
    <location>
        <begin position="220"/>
        <end position="265"/>
    </location>
</feature>
<reference evidence="8 9" key="1">
    <citation type="journal article" date="2013" name="BMC Genomics">
        <title>Reconstruction of the lipid metabolism for the microalga Monoraphidium neglectum from its genome sequence reveals characteristics suitable for biofuel production.</title>
        <authorList>
            <person name="Bogen C."/>
            <person name="Al-Dilaimi A."/>
            <person name="Albersmeier A."/>
            <person name="Wichmann J."/>
            <person name="Grundmann M."/>
            <person name="Rupp O."/>
            <person name="Lauersen K.J."/>
            <person name="Blifernez-Klassen O."/>
            <person name="Kalinowski J."/>
            <person name="Goesmann A."/>
            <person name="Mussgnug J.H."/>
            <person name="Kruse O."/>
        </authorList>
    </citation>
    <scope>NUCLEOTIDE SEQUENCE [LARGE SCALE GENOMIC DNA]</scope>
    <source>
        <strain evidence="8 9">SAG 48.87</strain>
    </source>
</reference>
<dbReference type="Proteomes" id="UP000054498">
    <property type="component" value="Unassembled WGS sequence"/>
</dbReference>
<keyword evidence="5 8" id="KW-0413">Isomerase</keyword>
<dbReference type="Gene3D" id="2.40.100.10">
    <property type="entry name" value="Cyclophilin-like"/>
    <property type="match status" value="3"/>
</dbReference>
<dbReference type="GO" id="GO:0006457">
    <property type="term" value="P:protein folding"/>
    <property type="evidence" value="ECO:0007669"/>
    <property type="project" value="InterPro"/>
</dbReference>
<feature type="compositionally biased region" description="Low complexity" evidence="6">
    <location>
        <begin position="220"/>
        <end position="241"/>
    </location>
</feature>
<dbReference type="SUPFAM" id="SSF50891">
    <property type="entry name" value="Cyclophilin-like"/>
    <property type="match status" value="3"/>
</dbReference>
<dbReference type="PROSITE" id="PS50072">
    <property type="entry name" value="CSA_PPIASE_2"/>
    <property type="match status" value="3"/>
</dbReference>
<feature type="compositionally biased region" description="Low complexity" evidence="6">
    <location>
        <begin position="726"/>
        <end position="736"/>
    </location>
</feature>
<feature type="compositionally biased region" description="Low complexity" evidence="6">
    <location>
        <begin position="251"/>
        <end position="262"/>
    </location>
</feature>
<dbReference type="GeneID" id="25729086"/>
<dbReference type="PANTHER" id="PTHR11071:SF561">
    <property type="entry name" value="PEPTIDYL-PROLYL CIS-TRANS ISOMERASE D-RELATED"/>
    <property type="match status" value="1"/>
</dbReference>
<keyword evidence="9" id="KW-1185">Reference proteome</keyword>
<dbReference type="InterPro" id="IPR020892">
    <property type="entry name" value="Cyclophilin-type_PPIase_CS"/>
</dbReference>
<dbReference type="GO" id="GO:0016018">
    <property type="term" value="F:cyclosporin A binding"/>
    <property type="evidence" value="ECO:0007669"/>
    <property type="project" value="TreeGrafter"/>
</dbReference>
<protein>
    <recommendedName>
        <fullName evidence="3">peptidylprolyl isomerase</fullName>
        <ecNumber evidence="3">5.2.1.8</ecNumber>
    </recommendedName>
</protein>
<feature type="domain" description="PPIase cyclophilin-type" evidence="7">
    <location>
        <begin position="780"/>
        <end position="876"/>
    </location>
</feature>
<dbReference type="Pfam" id="PF00160">
    <property type="entry name" value="Pro_isomerase"/>
    <property type="match status" value="3"/>
</dbReference>
<organism evidence="8 9">
    <name type="scientific">Monoraphidium neglectum</name>
    <dbReference type="NCBI Taxonomy" id="145388"/>
    <lineage>
        <taxon>Eukaryota</taxon>
        <taxon>Viridiplantae</taxon>
        <taxon>Chlorophyta</taxon>
        <taxon>core chlorophytes</taxon>
        <taxon>Chlorophyceae</taxon>
        <taxon>CS clade</taxon>
        <taxon>Sphaeropleales</taxon>
        <taxon>Selenastraceae</taxon>
        <taxon>Monoraphidium</taxon>
    </lineage>
</organism>
<gene>
    <name evidence="8" type="ORF">MNEG_11789</name>
</gene>
<comment type="catalytic activity">
    <reaction evidence="1">
        <text>[protein]-peptidylproline (omega=180) = [protein]-peptidylproline (omega=0)</text>
        <dbReference type="Rhea" id="RHEA:16237"/>
        <dbReference type="Rhea" id="RHEA-COMP:10747"/>
        <dbReference type="Rhea" id="RHEA-COMP:10748"/>
        <dbReference type="ChEBI" id="CHEBI:83833"/>
        <dbReference type="ChEBI" id="CHEBI:83834"/>
        <dbReference type="EC" id="5.2.1.8"/>
    </reaction>
</comment>
<dbReference type="GO" id="GO:0003755">
    <property type="term" value="F:peptidyl-prolyl cis-trans isomerase activity"/>
    <property type="evidence" value="ECO:0007669"/>
    <property type="project" value="UniProtKB-KW"/>
</dbReference>
<evidence type="ECO:0000256" key="1">
    <source>
        <dbReference type="ARBA" id="ARBA00000971"/>
    </source>
</evidence>
<keyword evidence="4" id="KW-0697">Rotamase</keyword>
<dbReference type="KEGG" id="mng:MNEG_11789"/>
<dbReference type="PANTHER" id="PTHR11071">
    <property type="entry name" value="PEPTIDYL-PROLYL CIS-TRANS ISOMERASE"/>
    <property type="match status" value="1"/>
</dbReference>
<evidence type="ECO:0000259" key="7">
    <source>
        <dbReference type="PROSITE" id="PS50072"/>
    </source>
</evidence>
<evidence type="ECO:0000256" key="6">
    <source>
        <dbReference type="SAM" id="MobiDB-lite"/>
    </source>
</evidence>
<evidence type="ECO:0000256" key="5">
    <source>
        <dbReference type="ARBA" id="ARBA00023235"/>
    </source>
</evidence>
<dbReference type="Gene3D" id="2.40.128.20">
    <property type="match status" value="1"/>
</dbReference>
<dbReference type="EC" id="5.2.1.8" evidence="3"/>
<dbReference type="OrthoDB" id="541189at2759"/>
<dbReference type="FunFam" id="2.40.100.10:FF:000025">
    <property type="entry name" value="Peptidyl-prolyl cis-trans isomerase CYP19-2"/>
    <property type="match status" value="2"/>
</dbReference>
<dbReference type="EMBL" id="KK103126">
    <property type="protein sequence ID" value="KIY96174.1"/>
    <property type="molecule type" value="Genomic_DNA"/>
</dbReference>
<dbReference type="InterPro" id="IPR002130">
    <property type="entry name" value="Cyclophilin-type_PPIase_dom"/>
</dbReference>
<feature type="compositionally biased region" description="Low complexity" evidence="6">
    <location>
        <begin position="758"/>
        <end position="769"/>
    </location>
</feature>
<sequence length="884" mass="90949">MAVPAVHGPATDPDLRDCCRGRPLLLLHGDLDAFRRAEYVPHNPADLNQGVEVLHYYNRHKPNGEVVALPRGSGGGLMVFPSVKGLFLNGKDSTRASKFNIGPKSLEGAYRAGYAKALYGPWWVVAAGASKDPKLGYDWAVVSGGAPSVPTLHGKCRTGDFIKTPLAGMKGDGLWLFTRNPIDPKHTKDALAAAGALGFDTKELRPVVQRGCLYGAPPAAAAPAATPKTATTSKPASSGAPGTRIESGKQAPKARPAAAAPPNGGEPVVTRKIFFDLAQGGSDLGRVVLGLYGSAAPKTVENFAKIALGQTKDGVSYKGSQFHRVIENFMVQGGDVTNGDGTGSYTVWKGKGGRFADENLGLAKFTKPGVLAMANAGPNTNGAQFFITTVATPWLDGKHQVFGKVLDGLDLVDAISHIEVDAQSHPTLPVTIKAVGEIPVVPTIKAAAASAPIKAASTSAASKAGNAAAHTGAAHAGAAATNADAAKAAAAKAAAAKAAADKAAAAKAAAAKAAAAKAAEQLQTPGLKLESAPIKAPAGGPAYTRFIWFDLEQNNIDIGRVTFGLYGDGAPGAVENFADIALGQTAGGLSYKGSQFHRVIENFMVQGGDIVKGDGTGSFTIWDGKGGSFADENLGLAKHDKGALSLANSGKDTNGCQFFITVVPTPWLDGKHQVFGHVVDGMDIIDAVSHVAVDAKDRPTLPVIIKDAGEIRLTNTGALPSRTTVKAASTPAQAAPVPAPAPAPAPAPVPAPAPAPAPAKAAPEAGKAPSSDPEITKYVYLDLEQSGVDLGRILIGLYGKMAPSTTENFAMIALGHTPDGVSYKGTKFHRIIENFMIQGGRFADENLPGAKHDRAGIVSMANSGKDTNGSQFFITLECRSTPNP</sequence>
<dbReference type="InterPro" id="IPR029000">
    <property type="entry name" value="Cyclophilin-like_dom_sf"/>
</dbReference>
<dbReference type="GO" id="GO:0005737">
    <property type="term" value="C:cytoplasm"/>
    <property type="evidence" value="ECO:0007669"/>
    <property type="project" value="TreeGrafter"/>
</dbReference>
<feature type="domain" description="PPIase cyclophilin-type" evidence="7">
    <location>
        <begin position="274"/>
        <end position="437"/>
    </location>
</feature>
<evidence type="ECO:0000256" key="4">
    <source>
        <dbReference type="ARBA" id="ARBA00023110"/>
    </source>
</evidence>
<dbReference type="PRINTS" id="PR00153">
    <property type="entry name" value="CSAPPISMRASE"/>
</dbReference>
<accession>A0A0D2LXQ2</accession>
<dbReference type="PROSITE" id="PS00170">
    <property type="entry name" value="CSA_PPIASE_1"/>
    <property type="match status" value="3"/>
</dbReference>
<evidence type="ECO:0000313" key="9">
    <source>
        <dbReference type="Proteomes" id="UP000054498"/>
    </source>
</evidence>
<feature type="region of interest" description="Disordered" evidence="6">
    <location>
        <begin position="726"/>
        <end position="772"/>
    </location>
</feature>
<dbReference type="InterPro" id="IPR012674">
    <property type="entry name" value="Calycin"/>
</dbReference>
<evidence type="ECO:0000256" key="2">
    <source>
        <dbReference type="ARBA" id="ARBA00007365"/>
    </source>
</evidence>
<name>A0A0D2LXQ2_9CHLO</name>
<evidence type="ECO:0000313" key="8">
    <source>
        <dbReference type="EMBL" id="KIY96174.1"/>
    </source>
</evidence>
<dbReference type="RefSeq" id="XP_013895194.1">
    <property type="nucleotide sequence ID" value="XM_014039740.1"/>
</dbReference>
<feature type="domain" description="PPIase cyclophilin-type" evidence="7">
    <location>
        <begin position="548"/>
        <end position="710"/>
    </location>
</feature>
<evidence type="ECO:0000256" key="3">
    <source>
        <dbReference type="ARBA" id="ARBA00013194"/>
    </source>
</evidence>
<proteinExistence type="inferred from homology"/>
<comment type="similarity">
    <text evidence="2">Belongs to the cyclophilin-type PPIase family.</text>
</comment>